<dbReference type="InterPro" id="IPR010921">
    <property type="entry name" value="Trp_repressor/repl_initiator"/>
</dbReference>
<evidence type="ECO:0000313" key="3">
    <source>
        <dbReference type="EMBL" id="MFC3209087.1"/>
    </source>
</evidence>
<gene>
    <name evidence="3" type="ORF">ACFOHJ_22975</name>
</gene>
<dbReference type="SUPFAM" id="SSF48295">
    <property type="entry name" value="TrpR-like"/>
    <property type="match status" value="1"/>
</dbReference>
<feature type="region of interest" description="Disordered" evidence="1">
    <location>
        <begin position="1"/>
        <end position="26"/>
    </location>
</feature>
<protein>
    <submittedName>
        <fullName evidence="3">Helix-turn-helix domain-containing protein</fullName>
    </submittedName>
</protein>
<name>A0ABV7KIF9_9HYPH</name>
<comment type="caution">
    <text evidence="3">The sequence shown here is derived from an EMBL/GenBank/DDBJ whole genome shotgun (WGS) entry which is preliminary data.</text>
</comment>
<dbReference type="Proteomes" id="UP001595583">
    <property type="component" value="Unassembled WGS sequence"/>
</dbReference>
<evidence type="ECO:0000313" key="4">
    <source>
        <dbReference type="Proteomes" id="UP001595583"/>
    </source>
</evidence>
<proteinExistence type="predicted"/>
<dbReference type="RefSeq" id="WP_378225179.1">
    <property type="nucleotide sequence ID" value="NZ_JBHRTK010000031.1"/>
</dbReference>
<evidence type="ECO:0000259" key="2">
    <source>
        <dbReference type="SMART" id="SM00760"/>
    </source>
</evidence>
<dbReference type="Pfam" id="PF08299">
    <property type="entry name" value="Bac_DnaA_C"/>
    <property type="match status" value="1"/>
</dbReference>
<keyword evidence="4" id="KW-1185">Reference proteome</keyword>
<feature type="domain" description="Chromosomal replication initiator DnaA C-terminal" evidence="2">
    <location>
        <begin position="33"/>
        <end position="102"/>
    </location>
</feature>
<sequence>MSKQPSQPASEREMAPSEFRPTPKRRDEAALETCECLIDIVAALFSVSSKELRKPGRTALPVSRVRQIAMYVAHVVLRMTMSDVGAGFGRDRTTVQHACQVIEDLRDDAEFDRLVQVVERVASAAFRNRTGL</sequence>
<accession>A0ABV7KIF9</accession>
<dbReference type="SMART" id="SM00760">
    <property type="entry name" value="Bac_DnaA_C"/>
    <property type="match status" value="1"/>
</dbReference>
<reference evidence="4" key="1">
    <citation type="journal article" date="2019" name="Int. J. Syst. Evol. Microbiol.">
        <title>The Global Catalogue of Microorganisms (GCM) 10K type strain sequencing project: providing services to taxonomists for standard genome sequencing and annotation.</title>
        <authorList>
            <consortium name="The Broad Institute Genomics Platform"/>
            <consortium name="The Broad Institute Genome Sequencing Center for Infectious Disease"/>
            <person name="Wu L."/>
            <person name="Ma J."/>
        </authorList>
    </citation>
    <scope>NUCLEOTIDE SEQUENCE [LARGE SCALE GENOMIC DNA]</scope>
    <source>
        <strain evidence="4">KCTC 52165</strain>
    </source>
</reference>
<dbReference type="CDD" id="cd06571">
    <property type="entry name" value="Bac_DnaA_C"/>
    <property type="match status" value="1"/>
</dbReference>
<evidence type="ECO:0000256" key="1">
    <source>
        <dbReference type="SAM" id="MobiDB-lite"/>
    </source>
</evidence>
<dbReference type="InterPro" id="IPR013159">
    <property type="entry name" value="DnaA_C"/>
</dbReference>
<dbReference type="EMBL" id="JBHRTK010000031">
    <property type="protein sequence ID" value="MFC3209087.1"/>
    <property type="molecule type" value="Genomic_DNA"/>
</dbReference>
<organism evidence="3 4">
    <name type="scientific">Aquamicrobium soli</name>
    <dbReference type="NCBI Taxonomy" id="1811518"/>
    <lineage>
        <taxon>Bacteria</taxon>
        <taxon>Pseudomonadati</taxon>
        <taxon>Pseudomonadota</taxon>
        <taxon>Alphaproteobacteria</taxon>
        <taxon>Hyphomicrobiales</taxon>
        <taxon>Phyllobacteriaceae</taxon>
        <taxon>Aquamicrobium</taxon>
    </lineage>
</organism>
<dbReference type="Gene3D" id="1.10.1750.10">
    <property type="match status" value="1"/>
</dbReference>